<dbReference type="GO" id="GO:0005634">
    <property type="term" value="C:nucleus"/>
    <property type="evidence" value="ECO:0007669"/>
    <property type="project" value="UniProtKB-SubCell"/>
</dbReference>
<keyword evidence="7" id="KW-1185">Reference proteome</keyword>
<evidence type="ECO:0000256" key="2">
    <source>
        <dbReference type="ARBA" id="ARBA00022737"/>
    </source>
</evidence>
<dbReference type="SUPFAM" id="SSF63748">
    <property type="entry name" value="Tudor/PWWP/MBT"/>
    <property type="match status" value="1"/>
</dbReference>
<name>A0A8S3YX26_9EUPU</name>
<dbReference type="InterPro" id="IPR016197">
    <property type="entry name" value="Chromo-like_dom_sf"/>
</dbReference>
<feature type="domain" description="Tudor" evidence="5">
    <location>
        <begin position="65"/>
        <end position="125"/>
    </location>
</feature>
<organism evidence="6 7">
    <name type="scientific">Candidula unifasciata</name>
    <dbReference type="NCBI Taxonomy" id="100452"/>
    <lineage>
        <taxon>Eukaryota</taxon>
        <taxon>Metazoa</taxon>
        <taxon>Spiralia</taxon>
        <taxon>Lophotrochozoa</taxon>
        <taxon>Mollusca</taxon>
        <taxon>Gastropoda</taxon>
        <taxon>Heterobranchia</taxon>
        <taxon>Euthyneura</taxon>
        <taxon>Panpulmonata</taxon>
        <taxon>Eupulmonata</taxon>
        <taxon>Stylommatophora</taxon>
        <taxon>Helicina</taxon>
        <taxon>Helicoidea</taxon>
        <taxon>Geomitridae</taxon>
        <taxon>Candidula</taxon>
    </lineage>
</organism>
<feature type="compositionally biased region" description="Low complexity" evidence="4">
    <location>
        <begin position="19"/>
        <end position="53"/>
    </location>
</feature>
<protein>
    <recommendedName>
        <fullName evidence="5">Tudor domain-containing protein</fullName>
    </recommendedName>
</protein>
<dbReference type="AlphaFoldDB" id="A0A8S3YX26"/>
<keyword evidence="3" id="KW-0539">Nucleus</keyword>
<keyword evidence="2" id="KW-0677">Repeat</keyword>
<evidence type="ECO:0000256" key="3">
    <source>
        <dbReference type="ARBA" id="ARBA00023242"/>
    </source>
</evidence>
<dbReference type="Pfam" id="PF02820">
    <property type="entry name" value="MBT"/>
    <property type="match status" value="1"/>
</dbReference>
<dbReference type="GO" id="GO:0044545">
    <property type="term" value="C:NSL complex"/>
    <property type="evidence" value="ECO:0007669"/>
    <property type="project" value="TreeGrafter"/>
</dbReference>
<dbReference type="CDD" id="cd20386">
    <property type="entry name" value="Tudor_PHF20-like"/>
    <property type="match status" value="1"/>
</dbReference>
<dbReference type="SUPFAM" id="SSF54160">
    <property type="entry name" value="Chromo domain-like"/>
    <property type="match status" value="1"/>
</dbReference>
<evidence type="ECO:0000256" key="1">
    <source>
        <dbReference type="ARBA" id="ARBA00004123"/>
    </source>
</evidence>
<comment type="subcellular location">
    <subcellularLocation>
        <location evidence="1">Nucleus</location>
    </subcellularLocation>
</comment>
<feature type="domain" description="Tudor" evidence="5">
    <location>
        <begin position="148"/>
        <end position="204"/>
    </location>
</feature>
<evidence type="ECO:0000259" key="5">
    <source>
        <dbReference type="SMART" id="SM00333"/>
    </source>
</evidence>
<accession>A0A8S3YX26</accession>
<dbReference type="OrthoDB" id="161570at2759"/>
<dbReference type="CDD" id="cd20104">
    <property type="entry name" value="MBT_PHF20L1-like"/>
    <property type="match status" value="1"/>
</dbReference>
<dbReference type="InterPro" id="IPR004092">
    <property type="entry name" value="Mbt"/>
</dbReference>
<dbReference type="GO" id="GO:0006357">
    <property type="term" value="P:regulation of transcription by RNA polymerase II"/>
    <property type="evidence" value="ECO:0007669"/>
    <property type="project" value="TreeGrafter"/>
</dbReference>
<proteinExistence type="predicted"/>
<comment type="caution">
    <text evidence="6">The sequence shown here is derived from an EMBL/GenBank/DDBJ whole genome shotgun (WGS) entry which is preliminary data.</text>
</comment>
<dbReference type="SMART" id="SM00333">
    <property type="entry name" value="TUDOR"/>
    <property type="match status" value="2"/>
</dbReference>
<evidence type="ECO:0000313" key="7">
    <source>
        <dbReference type="Proteomes" id="UP000678393"/>
    </source>
</evidence>
<evidence type="ECO:0000313" key="6">
    <source>
        <dbReference type="EMBL" id="CAG5119710.1"/>
    </source>
</evidence>
<evidence type="ECO:0000256" key="4">
    <source>
        <dbReference type="SAM" id="MobiDB-lite"/>
    </source>
</evidence>
<gene>
    <name evidence="6" type="ORF">CUNI_LOCUS5268</name>
</gene>
<dbReference type="Gene3D" id="2.30.30.140">
    <property type="match status" value="2"/>
</dbReference>
<feature type="region of interest" description="Disordered" evidence="4">
    <location>
        <begin position="1"/>
        <end position="53"/>
    </location>
</feature>
<dbReference type="PANTHER" id="PTHR15856">
    <property type="entry name" value="PHD FINGER PROTEIN 20-RELATED"/>
    <property type="match status" value="1"/>
</dbReference>
<dbReference type="EMBL" id="CAJHNH020000762">
    <property type="protein sequence ID" value="CAG5119710.1"/>
    <property type="molecule type" value="Genomic_DNA"/>
</dbReference>
<dbReference type="InterPro" id="IPR043449">
    <property type="entry name" value="PHF20-like"/>
</dbReference>
<reference evidence="6" key="1">
    <citation type="submission" date="2021-04" db="EMBL/GenBank/DDBJ databases">
        <authorList>
            <consortium name="Molecular Ecology Group"/>
        </authorList>
    </citation>
    <scope>NUCLEOTIDE SEQUENCE</scope>
</reference>
<dbReference type="PANTHER" id="PTHR15856:SF51">
    <property type="entry name" value="MBD-R2"/>
    <property type="match status" value="1"/>
</dbReference>
<sequence length="307" mass="34839">MSSLSSAKKGNRKATDLETSTVSSVPSPVTSCGPVPGSSSAASTSMASPATPRVLPPRFPLRVGITWQKGEKLEAMDFSRTWYPSKIVDIDEEAKYVLIHFEGWNQRYDEWVPMDSDKLRPVTRHSDRKDKGVKKRRIHPHPVSDLPYIYRAGDKVLAKWTDCKKYPAKISRLMEDGMYEVIFYDGVTRHIQPINIQPIPEEMSHLVSKTVPIEVPPAPKAKLSFKQIKVSLPVLDRIRLSSRGRIIRRKKFQPKKSTSCSGRGRPVGSLDSVEDVVSCNHYYFSFCFVQTQLFILTVCCNYFHHLL</sequence>
<dbReference type="Proteomes" id="UP000678393">
    <property type="component" value="Unassembled WGS sequence"/>
</dbReference>
<dbReference type="InterPro" id="IPR002999">
    <property type="entry name" value="Tudor"/>
</dbReference>